<gene>
    <name evidence="2" type="ORF">B0I29_102100</name>
</gene>
<accession>A0A327ZJ82</accession>
<dbReference type="OrthoDB" id="3684017at2"/>
<keyword evidence="1" id="KW-1133">Transmembrane helix</keyword>
<feature type="transmembrane region" description="Helical" evidence="1">
    <location>
        <begin position="187"/>
        <end position="213"/>
    </location>
</feature>
<keyword evidence="1" id="KW-0472">Membrane</keyword>
<evidence type="ECO:0000313" key="2">
    <source>
        <dbReference type="EMBL" id="RAK42275.1"/>
    </source>
</evidence>
<dbReference type="AlphaFoldDB" id="A0A327ZJ82"/>
<dbReference type="Proteomes" id="UP000249341">
    <property type="component" value="Unassembled WGS sequence"/>
</dbReference>
<proteinExistence type="predicted"/>
<feature type="transmembrane region" description="Helical" evidence="1">
    <location>
        <begin position="79"/>
        <end position="98"/>
    </location>
</feature>
<dbReference type="EMBL" id="QLMJ01000002">
    <property type="protein sequence ID" value="RAK42275.1"/>
    <property type="molecule type" value="Genomic_DNA"/>
</dbReference>
<name>A0A327ZJ82_9ACTN</name>
<keyword evidence="1" id="KW-0812">Transmembrane</keyword>
<dbReference type="RefSeq" id="WP_111647450.1">
    <property type="nucleotide sequence ID" value="NZ_JACHWI010000003.1"/>
</dbReference>
<feature type="transmembrane region" description="Helical" evidence="1">
    <location>
        <begin position="24"/>
        <end position="47"/>
    </location>
</feature>
<protein>
    <submittedName>
        <fullName evidence="2">Uncharacterized protein</fullName>
    </submittedName>
</protein>
<feature type="transmembrane region" description="Helical" evidence="1">
    <location>
        <begin position="53"/>
        <end position="72"/>
    </location>
</feature>
<keyword evidence="3" id="KW-1185">Reference proteome</keyword>
<organism evidence="2 3">
    <name type="scientific">Actinoplanes lutulentus</name>
    <dbReference type="NCBI Taxonomy" id="1287878"/>
    <lineage>
        <taxon>Bacteria</taxon>
        <taxon>Bacillati</taxon>
        <taxon>Actinomycetota</taxon>
        <taxon>Actinomycetes</taxon>
        <taxon>Micromonosporales</taxon>
        <taxon>Micromonosporaceae</taxon>
        <taxon>Actinoplanes</taxon>
    </lineage>
</organism>
<evidence type="ECO:0000256" key="1">
    <source>
        <dbReference type="SAM" id="Phobius"/>
    </source>
</evidence>
<reference evidence="2 3" key="1">
    <citation type="submission" date="2018-06" db="EMBL/GenBank/DDBJ databases">
        <title>Genomic Encyclopedia of Type Strains, Phase III (KMG-III): the genomes of soil and plant-associated and newly described type strains.</title>
        <authorList>
            <person name="Whitman W."/>
        </authorList>
    </citation>
    <scope>NUCLEOTIDE SEQUENCE [LARGE SCALE GENOMIC DNA]</scope>
    <source>
        <strain evidence="2 3">CGMCC 4.7090</strain>
    </source>
</reference>
<comment type="caution">
    <text evidence="2">The sequence shown here is derived from an EMBL/GenBank/DDBJ whole genome shotgun (WGS) entry which is preliminary data.</text>
</comment>
<sequence length="224" mass="24883">MATVRERWSSYSERARRRAWLQHLSGYIVITALVLSMIVARIVAGFVSPETTVLNILIFAVLSVSSFSWWNFTRRLLRNSVSTLIGVLIFIGIPLASYTDGGPDSALVLTGRTATCTVVAVEQLPEPVWGNHWRYRLRCPDGAEPQVLRDDPDDQAMSGPLVYHPADLVPARPLVEFEDDTSTAKRWVFQALLAAFLLQTTAALTTGVTRWLFTTAEPSPPPEN</sequence>
<evidence type="ECO:0000313" key="3">
    <source>
        <dbReference type="Proteomes" id="UP000249341"/>
    </source>
</evidence>